<dbReference type="Proteomes" id="UP000243650">
    <property type="component" value="Unassembled WGS sequence"/>
</dbReference>
<dbReference type="InterPro" id="IPR008863">
    <property type="entry name" value="Toxic_anion-R_TelA"/>
</dbReference>
<comment type="similarity">
    <text evidence="1 2">Belongs to the TelA family.</text>
</comment>
<evidence type="ECO:0000256" key="3">
    <source>
        <dbReference type="SAM" id="MobiDB-lite"/>
    </source>
</evidence>
<dbReference type="OrthoDB" id="2958429at2"/>
<dbReference type="PIRSF" id="PIRSF026508">
    <property type="entry name" value="TelA"/>
    <property type="match status" value="1"/>
</dbReference>
<proteinExistence type="inferred from homology"/>
<evidence type="ECO:0000256" key="1">
    <source>
        <dbReference type="ARBA" id="ARBA00005541"/>
    </source>
</evidence>
<dbReference type="Pfam" id="PF05816">
    <property type="entry name" value="TelA"/>
    <property type="match status" value="1"/>
</dbReference>
<organism evidence="4 5">
    <name type="scientific">Alkalicoccus urumqiensis</name>
    <name type="common">Bacillus urumqiensis</name>
    <dbReference type="NCBI Taxonomy" id="1548213"/>
    <lineage>
        <taxon>Bacteria</taxon>
        <taxon>Bacillati</taxon>
        <taxon>Bacillota</taxon>
        <taxon>Bacilli</taxon>
        <taxon>Bacillales</taxon>
        <taxon>Bacillaceae</taxon>
        <taxon>Alkalicoccus</taxon>
    </lineage>
</organism>
<feature type="compositionally biased region" description="Basic and acidic residues" evidence="3">
    <location>
        <begin position="19"/>
        <end position="30"/>
    </location>
</feature>
<sequence>MSDQSRPEEITGYEESPSGEERRRAEEMMEGIQDKSKIEDIMNTLNTLGTAEQEKAGESLEALKRPVSDMMNDPNHSLPDQLGRLKEVVAELEPDYLQEGRFKQFLSKLVRRSPIEKYAQKYQTVETEVNTIIDALLHGKDKLQEDTVMLHQLKDTAKERIEALNGQISVGKELNTMLEAELAKPEWQDDPSPIQKGQQKVLSRVKNMQQAVLVLQQSLASVDIIVENNDKLEEAIFNSITMTKNIVTVTASIQLALSNQKQVIDAVQNVNRSTEQMLINNAEMLKSNTEQTLKTLEEPAVAMETFRKAYEDVYAAIEMTEQSNERIITSSKKFISEMDELNEQMERKLLK</sequence>
<accession>A0A2P6MKQ6</accession>
<gene>
    <name evidence="4" type="ORF">C6I21_02805</name>
</gene>
<protein>
    <submittedName>
        <fullName evidence="4">Toxic anion resistance protein</fullName>
    </submittedName>
</protein>
<evidence type="ECO:0000256" key="2">
    <source>
        <dbReference type="PIRNR" id="PIRNR026508"/>
    </source>
</evidence>
<name>A0A2P6MKQ6_ALKUR</name>
<feature type="region of interest" description="Disordered" evidence="3">
    <location>
        <begin position="1"/>
        <end position="30"/>
    </location>
</feature>
<evidence type="ECO:0000313" key="5">
    <source>
        <dbReference type="Proteomes" id="UP000243650"/>
    </source>
</evidence>
<comment type="caution">
    <text evidence="4">The sequence shown here is derived from an EMBL/GenBank/DDBJ whole genome shotgun (WGS) entry which is preliminary data.</text>
</comment>
<evidence type="ECO:0000313" key="4">
    <source>
        <dbReference type="EMBL" id="PRO66869.1"/>
    </source>
</evidence>
<reference evidence="4 5" key="1">
    <citation type="submission" date="2018-03" db="EMBL/GenBank/DDBJ databases">
        <title>Bacillus urumqiensis sp. nov., a moderately haloalkaliphilic bacterium isolated from a salt lake.</title>
        <authorList>
            <person name="Zhao B."/>
            <person name="Liao Z."/>
        </authorList>
    </citation>
    <scope>NUCLEOTIDE SEQUENCE [LARGE SCALE GENOMIC DNA]</scope>
    <source>
        <strain evidence="4 5">BZ-SZ-XJ18</strain>
    </source>
</reference>
<keyword evidence="5" id="KW-1185">Reference proteome</keyword>
<dbReference type="AlphaFoldDB" id="A0A2P6MKQ6"/>
<dbReference type="PANTHER" id="PTHR38432:SF1">
    <property type="entry name" value="TELA-LIKE PROTEIN SAOUHSC_01408"/>
    <property type="match status" value="1"/>
</dbReference>
<dbReference type="EMBL" id="PVNS01000002">
    <property type="protein sequence ID" value="PRO66869.1"/>
    <property type="molecule type" value="Genomic_DNA"/>
</dbReference>
<dbReference type="PANTHER" id="PTHR38432">
    <property type="entry name" value="TELA-LIKE PROTEIN SAOUHSC_01408"/>
    <property type="match status" value="1"/>
</dbReference>